<organism evidence="4 5">
    <name type="scientific">Coccomyxa viridis</name>
    <dbReference type="NCBI Taxonomy" id="1274662"/>
    <lineage>
        <taxon>Eukaryota</taxon>
        <taxon>Viridiplantae</taxon>
        <taxon>Chlorophyta</taxon>
        <taxon>core chlorophytes</taxon>
        <taxon>Trebouxiophyceae</taxon>
        <taxon>Trebouxiophyceae incertae sedis</taxon>
        <taxon>Coccomyxaceae</taxon>
        <taxon>Coccomyxa</taxon>
    </lineage>
</organism>
<reference evidence="4 5" key="1">
    <citation type="submission" date="2023-10" db="EMBL/GenBank/DDBJ databases">
        <authorList>
            <person name="Maclean D."/>
            <person name="Macfadyen A."/>
        </authorList>
    </citation>
    <scope>NUCLEOTIDE SEQUENCE [LARGE SCALE GENOMIC DNA]</scope>
</reference>
<dbReference type="InterPro" id="IPR015943">
    <property type="entry name" value="WD40/YVTN_repeat-like_dom_sf"/>
</dbReference>
<evidence type="ECO:0000313" key="4">
    <source>
        <dbReference type="EMBL" id="CAK0747204.1"/>
    </source>
</evidence>
<accession>A0AAV1HY52</accession>
<dbReference type="Proteomes" id="UP001314263">
    <property type="component" value="Unassembled WGS sequence"/>
</dbReference>
<evidence type="ECO:0000256" key="1">
    <source>
        <dbReference type="ARBA" id="ARBA00022574"/>
    </source>
</evidence>
<evidence type="ECO:0000313" key="5">
    <source>
        <dbReference type="Proteomes" id="UP001314263"/>
    </source>
</evidence>
<protein>
    <recommendedName>
        <fullName evidence="6">WD40 repeat-like protein</fullName>
    </recommendedName>
</protein>
<dbReference type="PROSITE" id="PS00678">
    <property type="entry name" value="WD_REPEATS_1"/>
    <property type="match status" value="1"/>
</dbReference>
<dbReference type="InterPro" id="IPR039328">
    <property type="entry name" value="WDR89"/>
</dbReference>
<comment type="caution">
    <text evidence="4">The sequence shown here is derived from an EMBL/GenBank/DDBJ whole genome shotgun (WGS) entry which is preliminary data.</text>
</comment>
<dbReference type="Pfam" id="PF00400">
    <property type="entry name" value="WD40"/>
    <property type="match status" value="2"/>
</dbReference>
<keyword evidence="5" id="KW-1185">Reference proteome</keyword>
<dbReference type="InterPro" id="IPR019775">
    <property type="entry name" value="WD40_repeat_CS"/>
</dbReference>
<dbReference type="Gene3D" id="2.130.10.10">
    <property type="entry name" value="YVTN repeat-like/Quinoprotein amine dehydrogenase"/>
    <property type="match status" value="1"/>
</dbReference>
<proteinExistence type="predicted"/>
<name>A0AAV1HY52_9CHLO</name>
<dbReference type="PANTHER" id="PTHR22889:SF0">
    <property type="entry name" value="WD REPEAT-CONTAINING PROTEIN 89"/>
    <property type="match status" value="1"/>
</dbReference>
<evidence type="ECO:0000256" key="2">
    <source>
        <dbReference type="ARBA" id="ARBA00022737"/>
    </source>
</evidence>
<keyword evidence="1 3" id="KW-0853">WD repeat</keyword>
<dbReference type="SMART" id="SM00320">
    <property type="entry name" value="WD40"/>
    <property type="match status" value="4"/>
</dbReference>
<dbReference type="AlphaFoldDB" id="A0AAV1HY52"/>
<feature type="repeat" description="WD" evidence="3">
    <location>
        <begin position="61"/>
        <end position="100"/>
    </location>
</feature>
<dbReference type="EMBL" id="CAUYUE010000002">
    <property type="protein sequence ID" value="CAK0747204.1"/>
    <property type="molecule type" value="Genomic_DNA"/>
</dbReference>
<evidence type="ECO:0000256" key="3">
    <source>
        <dbReference type="PROSITE-ProRule" id="PRU00221"/>
    </source>
</evidence>
<gene>
    <name evidence="4" type="ORF">CVIRNUC_001749</name>
</gene>
<evidence type="ECO:0008006" key="6">
    <source>
        <dbReference type="Google" id="ProtNLM"/>
    </source>
</evidence>
<dbReference type="PROSITE" id="PS50082">
    <property type="entry name" value="WD_REPEATS_2"/>
    <property type="match status" value="2"/>
</dbReference>
<sequence length="372" mass="39381">MDIDMLNPAMDLAKSAALHLPGAASILHLIDDNVCIVAGTSKGEVHVIEGRESELVHVHVMKEHTAAIRGLAIDGNELYSASEDGSVIAWDLRSCTVTRSYTHHGKAGLSAVCAKETLLAAGADDGTLLFWDPRSANLRASFHDTHPEAVTQICFPESSNGAADWMISSSADGFINVMDLKDGLDEDDAFRAALNSTPSVAQCGTYGPGQAKLWALSQIETLHLWDWCAAADEQVPGGEGTFADDLEVRTSLAAAQLGRKGQPEPHALVGMHASEGSLMLASTSAEGDVATFRVTEPEAPAPGSSPAYAPAVNLKGGHKDVVRTMVWPGGWAQRYVTAGDDGVIVLWQIPSSVAAEAEPESNPRSKKRLRRG</sequence>
<keyword evidence="2" id="KW-0677">Repeat</keyword>
<dbReference type="PANTHER" id="PTHR22889">
    <property type="entry name" value="WD REPEAT-CONTAINING PROTEIN 89"/>
    <property type="match status" value="1"/>
</dbReference>
<feature type="repeat" description="WD" evidence="3">
    <location>
        <begin position="315"/>
        <end position="357"/>
    </location>
</feature>
<dbReference type="InterPro" id="IPR001680">
    <property type="entry name" value="WD40_rpt"/>
</dbReference>
<dbReference type="InterPro" id="IPR036322">
    <property type="entry name" value="WD40_repeat_dom_sf"/>
</dbReference>
<dbReference type="SUPFAM" id="SSF50978">
    <property type="entry name" value="WD40 repeat-like"/>
    <property type="match status" value="1"/>
</dbReference>